<gene>
    <name evidence="2" type="ORF">CAFE_26380</name>
    <name evidence="3" type="ORF">HCR03_02190</name>
</gene>
<dbReference type="GO" id="GO:0016853">
    <property type="term" value="F:isomerase activity"/>
    <property type="evidence" value="ECO:0007669"/>
    <property type="project" value="UniProtKB-KW"/>
</dbReference>
<evidence type="ECO:0000313" key="5">
    <source>
        <dbReference type="Proteomes" id="UP000515909"/>
    </source>
</evidence>
<dbReference type="EMBL" id="CP060286">
    <property type="protein sequence ID" value="QNK41143.1"/>
    <property type="molecule type" value="Genomic_DNA"/>
</dbReference>
<evidence type="ECO:0000313" key="2">
    <source>
        <dbReference type="EMBL" id="MVB11909.1"/>
    </source>
</evidence>
<accession>A0A6N8I1R8</accession>
<dbReference type="InterPro" id="IPR013022">
    <property type="entry name" value="Xyl_isomerase-like_TIM-brl"/>
</dbReference>
<evidence type="ECO:0000259" key="1">
    <source>
        <dbReference type="Pfam" id="PF01261"/>
    </source>
</evidence>
<dbReference type="Pfam" id="PF01261">
    <property type="entry name" value="AP_endonuc_2"/>
    <property type="match status" value="1"/>
</dbReference>
<organism evidence="2 4">
    <name type="scientific">Caproicibacter fermentans</name>
    <dbReference type="NCBI Taxonomy" id="2576756"/>
    <lineage>
        <taxon>Bacteria</taxon>
        <taxon>Bacillati</taxon>
        <taxon>Bacillota</taxon>
        <taxon>Clostridia</taxon>
        <taxon>Eubacteriales</taxon>
        <taxon>Acutalibacteraceae</taxon>
        <taxon>Caproicibacter</taxon>
    </lineage>
</organism>
<name>A0A6N8I1R8_9FIRM</name>
<keyword evidence="4" id="KW-1185">Reference proteome</keyword>
<dbReference type="Proteomes" id="UP000515909">
    <property type="component" value="Chromosome"/>
</dbReference>
<protein>
    <submittedName>
        <fullName evidence="3">Sugar phosphate isomerase/epimerase</fullName>
    </submittedName>
    <submittedName>
        <fullName evidence="2">Xylose isomerase-like TIM barrel</fullName>
    </submittedName>
</protein>
<accession>A0A7G8TC02</accession>
<reference evidence="2 4" key="1">
    <citation type="submission" date="2019-09" db="EMBL/GenBank/DDBJ databases">
        <title>Genome sequence of Clostridium sp. EA1.</title>
        <authorList>
            <person name="Poehlein A."/>
            <person name="Bengelsdorf F.R."/>
            <person name="Daniel R."/>
        </authorList>
    </citation>
    <scope>NUCLEOTIDE SEQUENCE [LARGE SCALE GENOMIC DNA]</scope>
    <source>
        <strain evidence="2 4">EA1</strain>
    </source>
</reference>
<dbReference type="RefSeq" id="WP_156990925.1">
    <property type="nucleotide sequence ID" value="NZ_CP060286.1"/>
</dbReference>
<evidence type="ECO:0000313" key="3">
    <source>
        <dbReference type="EMBL" id="QNK41143.1"/>
    </source>
</evidence>
<dbReference type="AlphaFoldDB" id="A0A6N8I1R8"/>
<dbReference type="Gene3D" id="3.20.20.150">
    <property type="entry name" value="Divalent-metal-dependent TIM barrel enzymes"/>
    <property type="match status" value="1"/>
</dbReference>
<feature type="domain" description="Xylose isomerase-like TIM barrel" evidence="1">
    <location>
        <begin position="25"/>
        <end position="244"/>
    </location>
</feature>
<keyword evidence="2" id="KW-0413">Isomerase</keyword>
<dbReference type="InterPro" id="IPR050312">
    <property type="entry name" value="IolE/XylAMocC-like"/>
</dbReference>
<sequence length="260" mass="29962">MRAGISTACLYPMLLEDAYSALLKLQFHEFEIFINTFSELKPDYVRELRLRAEDTGSRIKSLHPFTSGFESFMLFSDYERRFLDGLEIYKRYFEVCNLLGAEIFVLHGKRSDKRSPAADLQYYERYVRLFQLGKKFGVTVAQENVNNFLSDDPSFILKMKEHCGENCAFVLDIKQAVRGGQDPYRICAAMGDKIVHVHMNDNKPGSDCVLPGCGTMNYPALIRILEKFGFDGDLIIEVYRKNFTRMEELVSAKHVVEELL</sequence>
<evidence type="ECO:0000313" key="4">
    <source>
        <dbReference type="Proteomes" id="UP000469440"/>
    </source>
</evidence>
<dbReference type="PANTHER" id="PTHR12110">
    <property type="entry name" value="HYDROXYPYRUVATE ISOMERASE"/>
    <property type="match status" value="1"/>
</dbReference>
<reference evidence="3 5" key="2">
    <citation type="submission" date="2020-08" db="EMBL/GenBank/DDBJ databases">
        <title>The isolate Caproiciproducens sp. 7D4C2 produces n-caproate at mildly acidic conditions from hexoses: genome and rBOX comparison with related strains and chain-elongating bacteria.</title>
        <authorList>
            <person name="Esquivel-Elizondo S."/>
            <person name="Bagci C."/>
            <person name="Temovska M."/>
            <person name="Jeon B.S."/>
            <person name="Bessarab I."/>
            <person name="Williams R.B.H."/>
            <person name="Huson D.H."/>
            <person name="Angenent L.T."/>
        </authorList>
    </citation>
    <scope>NUCLEOTIDE SEQUENCE [LARGE SCALE GENOMIC DNA]</scope>
    <source>
        <strain evidence="3 5">7D4C2</strain>
    </source>
</reference>
<proteinExistence type="predicted"/>
<dbReference type="KEGG" id="cfem:HCR03_02190"/>
<dbReference type="InterPro" id="IPR036237">
    <property type="entry name" value="Xyl_isomerase-like_sf"/>
</dbReference>
<dbReference type="EMBL" id="VWXL01000077">
    <property type="protein sequence ID" value="MVB11909.1"/>
    <property type="molecule type" value="Genomic_DNA"/>
</dbReference>
<dbReference type="OrthoDB" id="148059at2"/>
<dbReference type="Proteomes" id="UP000469440">
    <property type="component" value="Unassembled WGS sequence"/>
</dbReference>
<dbReference type="SUPFAM" id="SSF51658">
    <property type="entry name" value="Xylose isomerase-like"/>
    <property type="match status" value="1"/>
</dbReference>